<evidence type="ECO:0000313" key="1">
    <source>
        <dbReference type="EMBL" id="KAI0029850.1"/>
    </source>
</evidence>
<protein>
    <submittedName>
        <fullName evidence="1">Uncharacterized protein</fullName>
    </submittedName>
</protein>
<keyword evidence="2" id="KW-1185">Reference proteome</keyword>
<dbReference type="EMBL" id="MU273653">
    <property type="protein sequence ID" value="KAI0029850.1"/>
    <property type="molecule type" value="Genomic_DNA"/>
</dbReference>
<sequence length="141" mass="14620">MKFFAIFAALAASALAQTVNIGSPKDGSTIAPGPLNVTIDRPDTLTGSTEVAVVISIVPCSNGPCPDPAERLGSTLYQGSYDPQFPPIRTPDTQPQQNFTVTVPSSLAGQRALLSVVHLSLVGAGPFPLFEIKNVTVNVSG</sequence>
<proteinExistence type="predicted"/>
<name>A0ACB8QDU7_9AGAM</name>
<gene>
    <name evidence="1" type="ORF">K488DRAFT_79933</name>
</gene>
<reference evidence="1" key="1">
    <citation type="submission" date="2021-02" db="EMBL/GenBank/DDBJ databases">
        <authorList>
            <consortium name="DOE Joint Genome Institute"/>
            <person name="Ahrendt S."/>
            <person name="Looney B.P."/>
            <person name="Miyauchi S."/>
            <person name="Morin E."/>
            <person name="Drula E."/>
            <person name="Courty P.E."/>
            <person name="Chicoki N."/>
            <person name="Fauchery L."/>
            <person name="Kohler A."/>
            <person name="Kuo A."/>
            <person name="Labutti K."/>
            <person name="Pangilinan J."/>
            <person name="Lipzen A."/>
            <person name="Riley R."/>
            <person name="Andreopoulos W."/>
            <person name="He G."/>
            <person name="Johnson J."/>
            <person name="Barry K.W."/>
            <person name="Grigoriev I.V."/>
            <person name="Nagy L."/>
            <person name="Hibbett D."/>
            <person name="Henrissat B."/>
            <person name="Matheny P.B."/>
            <person name="Labbe J."/>
            <person name="Martin F."/>
        </authorList>
    </citation>
    <scope>NUCLEOTIDE SEQUENCE</scope>
    <source>
        <strain evidence="1">EC-137</strain>
    </source>
</reference>
<accession>A0ACB8QDU7</accession>
<reference evidence="1" key="2">
    <citation type="journal article" date="2022" name="New Phytol.">
        <title>Evolutionary transition to the ectomycorrhizal habit in the genomes of a hyperdiverse lineage of mushroom-forming fungi.</title>
        <authorList>
            <person name="Looney B."/>
            <person name="Miyauchi S."/>
            <person name="Morin E."/>
            <person name="Drula E."/>
            <person name="Courty P.E."/>
            <person name="Kohler A."/>
            <person name="Kuo A."/>
            <person name="LaButti K."/>
            <person name="Pangilinan J."/>
            <person name="Lipzen A."/>
            <person name="Riley R."/>
            <person name="Andreopoulos W."/>
            <person name="He G."/>
            <person name="Johnson J."/>
            <person name="Nolan M."/>
            <person name="Tritt A."/>
            <person name="Barry K.W."/>
            <person name="Grigoriev I.V."/>
            <person name="Nagy L.G."/>
            <person name="Hibbett D."/>
            <person name="Henrissat B."/>
            <person name="Matheny P.B."/>
            <person name="Labbe J."/>
            <person name="Martin F.M."/>
        </authorList>
    </citation>
    <scope>NUCLEOTIDE SEQUENCE</scope>
    <source>
        <strain evidence="1">EC-137</strain>
    </source>
</reference>
<dbReference type="Proteomes" id="UP000814128">
    <property type="component" value="Unassembled WGS sequence"/>
</dbReference>
<evidence type="ECO:0000313" key="2">
    <source>
        <dbReference type="Proteomes" id="UP000814128"/>
    </source>
</evidence>
<comment type="caution">
    <text evidence="1">The sequence shown here is derived from an EMBL/GenBank/DDBJ whole genome shotgun (WGS) entry which is preliminary data.</text>
</comment>
<organism evidence="1 2">
    <name type="scientific">Vararia minispora EC-137</name>
    <dbReference type="NCBI Taxonomy" id="1314806"/>
    <lineage>
        <taxon>Eukaryota</taxon>
        <taxon>Fungi</taxon>
        <taxon>Dikarya</taxon>
        <taxon>Basidiomycota</taxon>
        <taxon>Agaricomycotina</taxon>
        <taxon>Agaricomycetes</taxon>
        <taxon>Russulales</taxon>
        <taxon>Lachnocladiaceae</taxon>
        <taxon>Vararia</taxon>
    </lineage>
</organism>